<evidence type="ECO:0000313" key="4">
    <source>
        <dbReference type="Proteomes" id="UP001152797"/>
    </source>
</evidence>
<evidence type="ECO:0000313" key="1">
    <source>
        <dbReference type="EMBL" id="CAI4013248.1"/>
    </source>
</evidence>
<keyword evidence="3" id="KW-0347">Helicase</keyword>
<evidence type="ECO:0000313" key="2">
    <source>
        <dbReference type="EMBL" id="CAL1166623.1"/>
    </source>
</evidence>
<proteinExistence type="predicted"/>
<protein>
    <submittedName>
        <fullName evidence="3">ATP-dependent DNA helicase</fullName>
    </submittedName>
</protein>
<sequence length="864" mass="95816">MVAHRGNLNYQDCRRTLTAGFDREELDLLRDLGANSMPMSSGSSGSVPGTDLLARQTKIFGSDATGQQQRVRFRVVIASAFILANEFWTYQGLQWIGNSDVSDRAQKIAAQFLAPYLDGLMCKRLSRTCLALYRLEFERTGAADIELPPAGAQAADTRASAVRHIHIFPGKSRVRVVSPGNDARIVRDSTGVLAEWKATEARVQCLADRADVVDVTALRQYKVPGTVESCDVLESLLKMFTEPNRPKTRRTWKQGRRKRTVCSTVPLVSERILGNIFDYVGHLTTEDGEAVLLGNSPEHFDTCVLHRPDLAAAKRCSYGWHNEQLTAAEYVATISREISANLDFMAEARRRPRPGVLHPTATDEKEDVGLQGEFVNVEDVDDIQDPDADDVDQDTSLRPDIQYKPILHVASNDLFDMVHRRNVGSGRASASTKRSEEFLRQYGGKYLDMKESRPCARAPDTDVQRRATFNVVAGLKAQKFLQESRKEKDEKLMDASKDEFLPGNASLLEVPVSMAPETEVLVLSPADMALRLLQQRLPTRQADGTYQISPDQYKACVLAIAPLQKLWVKAGEHDLQHCFGARGRLRELLALAVSLEFVLQWLSPGGRIHSGGSGTGEEEDSEKDTALQSLPGFPAAHQLPKPIRLDKTGGFVYEDNVWLLAVSKTQQPDVGNRKRPWPGKSTADRTMFCQSWQLRLSTLSRAADDYLLREHRLRAFAADAGAGGDCFFLSVAAALETLRAEQHNLPLSLERLFSEDVSRGAMVRRLRGIVGQGVMNWSPKQFLDFATTCLANEVAGMWLDSWKMSRLIANTPFAFLQGVNSVHDLTLDAANTLILHCKHGESPNLVQQNRCRQGCADKNAASCG</sequence>
<comment type="caution">
    <text evidence="1">The sequence shown here is derived from an EMBL/GenBank/DDBJ whole genome shotgun (WGS) entry which is preliminary data.</text>
</comment>
<organism evidence="1">
    <name type="scientific">Cladocopium goreaui</name>
    <dbReference type="NCBI Taxonomy" id="2562237"/>
    <lineage>
        <taxon>Eukaryota</taxon>
        <taxon>Sar</taxon>
        <taxon>Alveolata</taxon>
        <taxon>Dinophyceae</taxon>
        <taxon>Suessiales</taxon>
        <taxon>Symbiodiniaceae</taxon>
        <taxon>Cladocopium</taxon>
    </lineage>
</organism>
<dbReference type="Proteomes" id="UP001152797">
    <property type="component" value="Unassembled WGS sequence"/>
</dbReference>
<reference evidence="2" key="2">
    <citation type="submission" date="2024-04" db="EMBL/GenBank/DDBJ databases">
        <authorList>
            <person name="Chen Y."/>
            <person name="Shah S."/>
            <person name="Dougan E. K."/>
            <person name="Thang M."/>
            <person name="Chan C."/>
        </authorList>
    </citation>
    <scope>NUCLEOTIDE SEQUENCE [LARGE SCALE GENOMIC DNA]</scope>
</reference>
<keyword evidence="3" id="KW-0067">ATP-binding</keyword>
<dbReference type="EMBL" id="CAMXCT020005779">
    <property type="protein sequence ID" value="CAL1166623.1"/>
    <property type="molecule type" value="Genomic_DNA"/>
</dbReference>
<accession>A0A9P1DR36</accession>
<name>A0A9P1DR36_9DINO</name>
<keyword evidence="3" id="KW-0547">Nucleotide-binding</keyword>
<dbReference type="AlphaFoldDB" id="A0A9P1DR36"/>
<dbReference type="EMBL" id="CAMXCT010005779">
    <property type="protein sequence ID" value="CAI4013248.1"/>
    <property type="molecule type" value="Genomic_DNA"/>
</dbReference>
<reference evidence="1" key="1">
    <citation type="submission" date="2022-10" db="EMBL/GenBank/DDBJ databases">
        <authorList>
            <person name="Chen Y."/>
            <person name="Dougan E. K."/>
            <person name="Chan C."/>
            <person name="Rhodes N."/>
            <person name="Thang M."/>
        </authorList>
    </citation>
    <scope>NUCLEOTIDE SEQUENCE</scope>
</reference>
<dbReference type="EMBL" id="CAMXCT030005779">
    <property type="protein sequence ID" value="CAL4800560.1"/>
    <property type="molecule type" value="Genomic_DNA"/>
</dbReference>
<keyword evidence="3" id="KW-0378">Hydrolase</keyword>
<gene>
    <name evidence="1" type="ORF">C1SCF055_LOCUS38238</name>
</gene>
<keyword evidence="4" id="KW-1185">Reference proteome</keyword>
<evidence type="ECO:0000313" key="3">
    <source>
        <dbReference type="EMBL" id="CAL4800560.1"/>
    </source>
</evidence>
<dbReference type="GO" id="GO:0004386">
    <property type="term" value="F:helicase activity"/>
    <property type="evidence" value="ECO:0007669"/>
    <property type="project" value="UniProtKB-KW"/>
</dbReference>